<keyword evidence="2" id="KW-1185">Reference proteome</keyword>
<evidence type="ECO:0000313" key="2">
    <source>
        <dbReference type="Proteomes" id="UP001155280"/>
    </source>
</evidence>
<dbReference type="SUPFAM" id="SSF48317">
    <property type="entry name" value="Acid phosphatase/Vanadium-dependent haloperoxidase"/>
    <property type="match status" value="1"/>
</dbReference>
<dbReference type="CDD" id="cd03398">
    <property type="entry name" value="PAP2_haloperoxidase"/>
    <property type="match status" value="1"/>
</dbReference>
<dbReference type="AlphaFoldDB" id="A0A9X2I3S3"/>
<dbReference type="RefSeq" id="WP_241550828.1">
    <property type="nucleotide sequence ID" value="NZ_JANCNS010000001.1"/>
</dbReference>
<dbReference type="InterPro" id="IPR052559">
    <property type="entry name" value="V-haloperoxidase"/>
</dbReference>
<protein>
    <submittedName>
        <fullName evidence="1">Vanadium-dependent haloperoxidase</fullName>
    </submittedName>
</protein>
<dbReference type="EMBL" id="JANCNS010000001">
    <property type="protein sequence ID" value="MCP9198827.1"/>
    <property type="molecule type" value="Genomic_DNA"/>
</dbReference>
<evidence type="ECO:0000313" key="1">
    <source>
        <dbReference type="EMBL" id="MCP9198827.1"/>
    </source>
</evidence>
<gene>
    <name evidence="1" type="ORF">MKO06_02845</name>
</gene>
<organism evidence="1 2">
    <name type="scientific">Christiangramia oceanisediminis</name>
    <dbReference type="NCBI Taxonomy" id="2920386"/>
    <lineage>
        <taxon>Bacteria</taxon>
        <taxon>Pseudomonadati</taxon>
        <taxon>Bacteroidota</taxon>
        <taxon>Flavobacteriia</taxon>
        <taxon>Flavobacteriales</taxon>
        <taxon>Flavobacteriaceae</taxon>
        <taxon>Christiangramia</taxon>
    </lineage>
</organism>
<dbReference type="PANTHER" id="PTHR34599">
    <property type="entry name" value="PEROXIDASE-RELATED"/>
    <property type="match status" value="1"/>
</dbReference>
<name>A0A9X2I3S3_9FLAO</name>
<proteinExistence type="predicted"/>
<reference evidence="1" key="1">
    <citation type="submission" date="2022-07" db="EMBL/GenBank/DDBJ databases">
        <title>Gramela sediminis sp. nov., isolated from deep-sea sediment of the Indian Ocean.</title>
        <authorList>
            <person name="Shi H."/>
        </authorList>
    </citation>
    <scope>NUCLEOTIDE SEQUENCE</scope>
    <source>
        <strain evidence="1">GC03-9</strain>
    </source>
</reference>
<dbReference type="Gene3D" id="1.10.606.20">
    <property type="match status" value="1"/>
</dbReference>
<sequence length="463" mass="51349">MKTTIKIFGGLFIFIGMISCENDSIEPEGSDLFYAADAKVQNFNNGMINSYSNEVVLQWNELLSEYLDQQLPQPIEVKIYAMVTIAMHDALNNVIPKYETYALDNSNANFDGITKKNIHSIADAAVSQAARDMIATLYPVATTAANEQLSTLLSSIEDSELKSRGIQIGKDAAQAMLAKRAGDVVFSFTSYSGGSEPGDYQANYPPFAFPTPMWPVNAVFGANIGELTPFGILSSDQFMDEAPYAINSDEYLADYNEVKELGCNNCPLRTPEQTQISFFWRETSSSSMNRLTRSLVEERKLDGWEAARLIGLIQMSVIDSYIASFEEKFYYAFWRPITAIRAGDVDGNDATIGDVNWSPSSPIPTPPNPTFPPSNAYCGGAAAEIFRAFFHSDIADVEITSPYYLPDVSRHIKTFSEMASEKGIFGVYAGYDFRQGVEVGERHGSELGKFLFENNLREIKKIQ</sequence>
<dbReference type="Proteomes" id="UP001155280">
    <property type="component" value="Unassembled WGS sequence"/>
</dbReference>
<accession>A0A9X2I3S3</accession>
<comment type="caution">
    <text evidence="1">The sequence shown here is derived from an EMBL/GenBank/DDBJ whole genome shotgun (WGS) entry which is preliminary data.</text>
</comment>
<dbReference type="PROSITE" id="PS51257">
    <property type="entry name" value="PROKAR_LIPOPROTEIN"/>
    <property type="match status" value="1"/>
</dbReference>
<dbReference type="PANTHER" id="PTHR34599:SF1">
    <property type="entry name" value="PHOSPHATIDIC ACID PHOSPHATASE TYPE 2_HALOPEROXIDASE DOMAIN-CONTAINING PROTEIN"/>
    <property type="match status" value="1"/>
</dbReference>
<dbReference type="InterPro" id="IPR036938">
    <property type="entry name" value="PAP2/HPO_sf"/>
</dbReference>